<name>A0A4Y2PZC0_ARAVE</name>
<comment type="caution">
    <text evidence="1">The sequence shown here is derived from an EMBL/GenBank/DDBJ whole genome shotgun (WGS) entry which is preliminary data.</text>
</comment>
<reference evidence="1 3" key="1">
    <citation type="journal article" date="2019" name="Sci. Rep.">
        <title>Orb-weaving spider Araneus ventricosus genome elucidates the spidroin gene catalogue.</title>
        <authorList>
            <person name="Kono N."/>
            <person name="Nakamura H."/>
            <person name="Ohtoshi R."/>
            <person name="Moran D.A.P."/>
            <person name="Shinohara A."/>
            <person name="Yoshida Y."/>
            <person name="Fujiwara M."/>
            <person name="Mori M."/>
            <person name="Tomita M."/>
            <person name="Arakawa K."/>
        </authorList>
    </citation>
    <scope>NUCLEOTIDE SEQUENCE [LARGE SCALE GENOMIC DNA]</scope>
</reference>
<dbReference type="EMBL" id="BGPR01012477">
    <property type="protein sequence ID" value="GBN56233.1"/>
    <property type="molecule type" value="Genomic_DNA"/>
</dbReference>
<dbReference type="EMBL" id="BGPR01012478">
    <property type="protein sequence ID" value="GBN56235.1"/>
    <property type="molecule type" value="Genomic_DNA"/>
</dbReference>
<evidence type="ECO:0000313" key="1">
    <source>
        <dbReference type="EMBL" id="GBN56233.1"/>
    </source>
</evidence>
<proteinExistence type="predicted"/>
<gene>
    <name evidence="1" type="ORF">AVEN_178187_1</name>
    <name evidence="2" type="ORF">AVEN_212442_1</name>
</gene>
<organism evidence="1 3">
    <name type="scientific">Araneus ventricosus</name>
    <name type="common">Orbweaver spider</name>
    <name type="synonym">Epeira ventricosa</name>
    <dbReference type="NCBI Taxonomy" id="182803"/>
    <lineage>
        <taxon>Eukaryota</taxon>
        <taxon>Metazoa</taxon>
        <taxon>Ecdysozoa</taxon>
        <taxon>Arthropoda</taxon>
        <taxon>Chelicerata</taxon>
        <taxon>Arachnida</taxon>
        <taxon>Araneae</taxon>
        <taxon>Araneomorphae</taxon>
        <taxon>Entelegynae</taxon>
        <taxon>Araneoidea</taxon>
        <taxon>Araneidae</taxon>
        <taxon>Araneus</taxon>
    </lineage>
</organism>
<evidence type="ECO:0000313" key="2">
    <source>
        <dbReference type="EMBL" id="GBN56235.1"/>
    </source>
</evidence>
<protein>
    <submittedName>
        <fullName evidence="1">Uncharacterized protein</fullName>
    </submittedName>
</protein>
<evidence type="ECO:0000313" key="3">
    <source>
        <dbReference type="Proteomes" id="UP000499080"/>
    </source>
</evidence>
<accession>A0A4Y2PZC0</accession>
<dbReference type="Proteomes" id="UP000499080">
    <property type="component" value="Unassembled WGS sequence"/>
</dbReference>
<sequence>MSKEVALANVCTKCERHDISIRRTESLCVERDRGRKPISAEDVSEVATTSVEESLKNDDCVSSARAVSQQLDVSYGTVWKILRNIVHCFP</sequence>
<dbReference type="AlphaFoldDB" id="A0A4Y2PZC0"/>
<keyword evidence="3" id="KW-1185">Reference proteome</keyword>